<evidence type="ECO:0000256" key="3">
    <source>
        <dbReference type="SAM" id="MobiDB-lite"/>
    </source>
</evidence>
<dbReference type="Gene3D" id="3.10.10.10">
    <property type="entry name" value="HIV Type 1 Reverse Transcriptase, subunit A, domain 1"/>
    <property type="match status" value="1"/>
</dbReference>
<comment type="similarity">
    <text evidence="1">Belongs to the beta type-B retroviral polymerase family. HERV class-II K(HML-2) pol subfamily.</text>
</comment>
<dbReference type="GO" id="GO:0003676">
    <property type="term" value="F:nucleic acid binding"/>
    <property type="evidence" value="ECO:0007669"/>
    <property type="project" value="InterPro"/>
</dbReference>
<evidence type="ECO:0000256" key="1">
    <source>
        <dbReference type="ARBA" id="ARBA00010879"/>
    </source>
</evidence>
<sequence>MSVSVAPLHKKKSWKQKSARLEREDEGAGPSQGEEEEEEELINETETTRSLSLRDLRDMRKDFSRRPGEHIATWLLRCWDSGASSLELEGKEAKQLGSLSREGGIDKAIGKGEPARSLWRRLLSAMKERDPFKEDVVYRPGKWTTMEKGIQYLRELAMLEVIYGDLNDVRSPTDPDEVQCTRPMWRKLVRSAPPSCANSLAILTWKDGEGPTVNEAASNLREYEESISSSFVSAVWELSQEFKRFKEDLSYSLPIRTSVSAIRSQHYSAQERGYRGYAPRGTLWFYLRDHREDMRKWDGKPTSTLEARVQDPSVAGLLRVEEQQVPIATTAVHRRQYRTNRDSLIPIHELIRRLESQGVISKTRSPFNSPIWPVRKSNGERRLTVDYRGLNEVTPPLSAAVPDMLELQYELESKAAKWYATSDIADAFFSIPLATECRPQFAFTWRGVQYTWNRLPQGWKHSPTICHGLIQAALEQGEAPEHLQYIDDIIVWGNTAQEVFEKGKKILEILLKASFAIKQSKVKGPAQEIQFLGIKWQDGRRQIPMDVINKITAMSPPTSKKETQAFLGVVGFWRMHIPNYSLIVSPLYPVTRKKNDVKWGPEQRQAFEQIKGELVHAVALGPVRAGQDVKNVLYTAAGENGPTWSLWQKAPGETRGRPLGFWSRGYRGSEARYTPTEKEILAAYEGVRAASEVVGTEAQLLLAPRLLVLGWMFKGRVPSTHHATDATWSKWVALITQRARIGNPNHPGILEVIMDWPEGKDFGISPEEEVTRAEEAPLYNKLPENEKQYALFTDGSCRIVGKHRRWKAAVWSPIRQVVETAEGEGESSQFAEVKAIQLALDIAEGEKWPNNWQGRGKPIWAAALWQGIAARVENLVVKVRHVDAHVPKGQATEEHQNNQQVDQAAEMEVAQVDLDWQHKGELFIAQWAHDTSGHQRRDATYKWARDRGVGLTMDTIAQVIHECETCAAIKQAKRLKPLWYGGRWLKYQYGEAWQIDYITLPRTRQGKRHVLTMVEATTAWLETYPVPHATARNTVLGLEKQVLWRHGTPERTESDNGTHFRKNLIDTWANEHGTEWVYHIPYHAPASGKIERYNGLLKTTLRAMGGGTFKHWDTHLAKATWLVNTRGSANRAGPAQSKLLRTVEGDKVPVVHIKNMLGKTVWVTPASGKGKPIRGIASAQGPGCTWRKKKGYRLWKQGQATQEDYRDAARHCREKIHMEKIQLELKLAMTVVDNKGFLKSVNSKRMTKENIGLLLDKVGHLINRDEDKAETFNSLEGREALQRDLDRLEHWAITILMKFSKEKCRILHLGRCNPGCTYRLGDKRLECNPEERDLGVLVDGKLNMSQQCALATKRAKCILGCIKHSIVKQLKEVIVPLYSALVWPYLEYCVQFQAPQNKKDIKILECVQRKAKKMVKGLVVV</sequence>
<dbReference type="Gene3D" id="3.30.70.270">
    <property type="match status" value="2"/>
</dbReference>
<evidence type="ECO:0000259" key="5">
    <source>
        <dbReference type="PROSITE" id="PS50994"/>
    </source>
</evidence>
<feature type="region of interest" description="Disordered" evidence="3">
    <location>
        <begin position="1"/>
        <end position="48"/>
    </location>
</feature>
<dbReference type="EC" id="3.1.26.4" evidence="2"/>
<keyword evidence="7" id="KW-1185">Reference proteome</keyword>
<dbReference type="GO" id="GO:0004523">
    <property type="term" value="F:RNA-DNA hybrid ribonuclease activity"/>
    <property type="evidence" value="ECO:0007669"/>
    <property type="project" value="UniProtKB-EC"/>
</dbReference>
<dbReference type="InterPro" id="IPR012337">
    <property type="entry name" value="RNaseH-like_sf"/>
</dbReference>
<dbReference type="InterPro" id="IPR000477">
    <property type="entry name" value="RT_dom"/>
</dbReference>
<dbReference type="SUPFAM" id="SSF53098">
    <property type="entry name" value="Ribonuclease H-like"/>
    <property type="match status" value="2"/>
</dbReference>
<gene>
    <name evidence="6" type="ORF">QYF61_013393</name>
</gene>
<dbReference type="Pfam" id="PF00665">
    <property type="entry name" value="rve"/>
    <property type="match status" value="1"/>
</dbReference>
<evidence type="ECO:0000313" key="6">
    <source>
        <dbReference type="EMBL" id="KAK4806249.1"/>
    </source>
</evidence>
<dbReference type="PANTHER" id="PTHR33064:SF29">
    <property type="entry name" value="PEPTIDASE A2 DOMAIN-CONTAINING PROTEIN-RELATED"/>
    <property type="match status" value="1"/>
</dbReference>
<dbReference type="GO" id="GO:0015074">
    <property type="term" value="P:DNA integration"/>
    <property type="evidence" value="ECO:0007669"/>
    <property type="project" value="InterPro"/>
</dbReference>
<dbReference type="PRINTS" id="PR01345">
    <property type="entry name" value="CERVTRCPTASE"/>
</dbReference>
<dbReference type="FunFam" id="3.30.70.270:FF:000020">
    <property type="entry name" value="Transposon Tf2-6 polyprotein-like Protein"/>
    <property type="match status" value="1"/>
</dbReference>
<proteinExistence type="inferred from homology"/>
<name>A0AAN7MIH4_MYCAM</name>
<dbReference type="InterPro" id="IPR001584">
    <property type="entry name" value="Integrase_cat-core"/>
</dbReference>
<feature type="compositionally biased region" description="Acidic residues" evidence="3">
    <location>
        <begin position="33"/>
        <end position="43"/>
    </location>
</feature>
<evidence type="ECO:0000256" key="2">
    <source>
        <dbReference type="ARBA" id="ARBA00012180"/>
    </source>
</evidence>
<dbReference type="EMBL" id="JAUNZN010000044">
    <property type="protein sequence ID" value="KAK4806249.1"/>
    <property type="molecule type" value="Genomic_DNA"/>
</dbReference>
<reference evidence="6 7" key="1">
    <citation type="journal article" date="2023" name="J. Hered.">
        <title>Chromosome-level genome of the wood stork (Mycteria americana) provides insight into avian chromosome evolution.</title>
        <authorList>
            <person name="Flamio R. Jr."/>
            <person name="Ramstad K.M."/>
        </authorList>
    </citation>
    <scope>NUCLEOTIDE SEQUENCE [LARGE SCALE GENOMIC DNA]</scope>
    <source>
        <strain evidence="6">JAX WOST 10</strain>
    </source>
</reference>
<dbReference type="PROSITE" id="PS50994">
    <property type="entry name" value="INTEGRASE"/>
    <property type="match status" value="1"/>
</dbReference>
<feature type="domain" description="Reverse transcriptase" evidence="4">
    <location>
        <begin position="355"/>
        <end position="536"/>
    </location>
</feature>
<organism evidence="6 7">
    <name type="scientific">Mycteria americana</name>
    <name type="common">Wood stork</name>
    <dbReference type="NCBI Taxonomy" id="33587"/>
    <lineage>
        <taxon>Eukaryota</taxon>
        <taxon>Metazoa</taxon>
        <taxon>Chordata</taxon>
        <taxon>Craniata</taxon>
        <taxon>Vertebrata</taxon>
        <taxon>Euteleostomi</taxon>
        <taxon>Archelosauria</taxon>
        <taxon>Archosauria</taxon>
        <taxon>Dinosauria</taxon>
        <taxon>Saurischia</taxon>
        <taxon>Theropoda</taxon>
        <taxon>Coelurosauria</taxon>
        <taxon>Aves</taxon>
        <taxon>Neognathae</taxon>
        <taxon>Neoaves</taxon>
        <taxon>Aequornithes</taxon>
        <taxon>Ciconiiformes</taxon>
        <taxon>Ciconiidae</taxon>
        <taxon>Mycteria</taxon>
    </lineage>
</organism>
<dbReference type="Pfam" id="PF00078">
    <property type="entry name" value="RVT_1"/>
    <property type="match status" value="1"/>
</dbReference>
<comment type="caution">
    <text evidence="6">The sequence shown here is derived from an EMBL/GenBank/DDBJ whole genome shotgun (WGS) entry which is preliminary data.</text>
</comment>
<dbReference type="SUPFAM" id="SSF56672">
    <property type="entry name" value="DNA/RNA polymerases"/>
    <property type="match status" value="1"/>
</dbReference>
<dbReference type="InterPro" id="IPR043502">
    <property type="entry name" value="DNA/RNA_pol_sf"/>
</dbReference>
<dbReference type="PANTHER" id="PTHR33064">
    <property type="entry name" value="POL PROTEIN"/>
    <property type="match status" value="1"/>
</dbReference>
<dbReference type="Pfam" id="PF17919">
    <property type="entry name" value="RT_RNaseH_2"/>
    <property type="match status" value="1"/>
</dbReference>
<feature type="domain" description="Integrase catalytic" evidence="5">
    <location>
        <begin position="973"/>
        <end position="1144"/>
    </location>
</feature>
<evidence type="ECO:0000313" key="7">
    <source>
        <dbReference type="Proteomes" id="UP001333110"/>
    </source>
</evidence>
<dbReference type="InterPro" id="IPR041577">
    <property type="entry name" value="RT_RNaseH_2"/>
</dbReference>
<dbReference type="PROSITE" id="PS50878">
    <property type="entry name" value="RT_POL"/>
    <property type="match status" value="1"/>
</dbReference>
<dbReference type="InterPro" id="IPR051320">
    <property type="entry name" value="Viral_Replic_Matur_Polypro"/>
</dbReference>
<dbReference type="InterPro" id="IPR043128">
    <property type="entry name" value="Rev_trsase/Diguanyl_cyclase"/>
</dbReference>
<protein>
    <recommendedName>
        <fullName evidence="2">ribonuclease H</fullName>
        <ecNumber evidence="2">3.1.26.4</ecNumber>
    </recommendedName>
</protein>
<feature type="compositionally biased region" description="Basic residues" evidence="3">
    <location>
        <begin position="8"/>
        <end position="18"/>
    </location>
</feature>
<accession>A0AAN7MIH4</accession>
<dbReference type="Proteomes" id="UP001333110">
    <property type="component" value="Unassembled WGS sequence"/>
</dbReference>
<dbReference type="InterPro" id="IPR036397">
    <property type="entry name" value="RNaseH_sf"/>
</dbReference>
<dbReference type="Gene3D" id="3.30.420.10">
    <property type="entry name" value="Ribonuclease H-like superfamily/Ribonuclease H"/>
    <property type="match status" value="2"/>
</dbReference>
<evidence type="ECO:0000259" key="4">
    <source>
        <dbReference type="PROSITE" id="PS50878"/>
    </source>
</evidence>